<dbReference type="STRING" id="716544.wcw_1118"/>
<dbReference type="Pfam" id="PF18376">
    <property type="entry name" value="MDD_C"/>
    <property type="match status" value="1"/>
</dbReference>
<dbReference type="SUPFAM" id="SSF54211">
    <property type="entry name" value="Ribosomal protein S5 domain 2-like"/>
    <property type="match status" value="1"/>
</dbReference>
<evidence type="ECO:0000256" key="5">
    <source>
        <dbReference type="ARBA" id="ARBA00022840"/>
    </source>
</evidence>
<comment type="similarity">
    <text evidence="1">Belongs to the diphosphomevalonate decarboxylase family.</text>
</comment>
<sequence>MNAVTVETSPSLALIKYWGKSNTALNLPATSSLAVSLDTLRTKTTVSISEDDRIFINGKQAPIERFRSFFENFRKTTGSDQRFSAYSSTNFPVAAGLASSSSGFAALALGCARLINPEIPLETISSLARFGSASAARSLFGGFTILKKDAESSEPLNIDWPELRVIIGIVTNSSKEISSREAMECARETSPFYDSWLKKADEFFSQSVPAVQKRELNTLGPLIRQSYLSMFSTMLTSTPSTLYWKPESVALLHSCEELRQEGISIWETMDAGPQVKMVCLEHDLDSALQRLRAAHPLVEFLVSKAGGAPKA</sequence>
<dbReference type="InterPro" id="IPR036554">
    <property type="entry name" value="GHMP_kinase_C_sf"/>
</dbReference>
<dbReference type="Gene3D" id="3.30.70.890">
    <property type="entry name" value="GHMP kinase, C-terminal domain"/>
    <property type="match status" value="1"/>
</dbReference>
<dbReference type="GO" id="GO:0005524">
    <property type="term" value="F:ATP binding"/>
    <property type="evidence" value="ECO:0007669"/>
    <property type="project" value="UniProtKB-KW"/>
</dbReference>
<dbReference type="GO" id="GO:0004163">
    <property type="term" value="F:diphosphomevalonate decarboxylase activity"/>
    <property type="evidence" value="ECO:0007669"/>
    <property type="project" value="UniProtKB-EC"/>
</dbReference>
<dbReference type="InterPro" id="IPR053859">
    <property type="entry name" value="MVD-like_N"/>
</dbReference>
<dbReference type="InterPro" id="IPR029765">
    <property type="entry name" value="Mev_diP_decarb"/>
</dbReference>
<evidence type="ECO:0000313" key="10">
    <source>
        <dbReference type="EMBL" id="ADI38475.1"/>
    </source>
</evidence>
<accession>D6YWG4</accession>
<organism evidence="10 11">
    <name type="scientific">Waddlia chondrophila (strain ATCC VR-1470 / WSU 86-1044)</name>
    <dbReference type="NCBI Taxonomy" id="716544"/>
    <lineage>
        <taxon>Bacteria</taxon>
        <taxon>Pseudomonadati</taxon>
        <taxon>Chlamydiota</taxon>
        <taxon>Chlamydiia</taxon>
        <taxon>Parachlamydiales</taxon>
        <taxon>Waddliaceae</taxon>
        <taxon>Waddlia</taxon>
    </lineage>
</organism>
<reference evidence="10 11" key="1">
    <citation type="journal article" date="2010" name="PLoS ONE">
        <title>The Waddlia genome: a window into chlamydial biology.</title>
        <authorList>
            <person name="Bertelli C."/>
            <person name="Collyn F."/>
            <person name="Croxatto A."/>
            <person name="Ruckert C."/>
            <person name="Polkinghorne A."/>
            <person name="Kebbi-Beghdadi C."/>
            <person name="Goesmann A."/>
            <person name="Vaughan L."/>
            <person name="Greub G."/>
        </authorList>
    </citation>
    <scope>NUCLEOTIDE SEQUENCE [LARGE SCALE GENOMIC DNA]</scope>
    <source>
        <strain evidence="11">ATCC VR-1470 / WSU 86-1044</strain>
    </source>
</reference>
<evidence type="ECO:0000256" key="2">
    <source>
        <dbReference type="ARBA" id="ARBA00012296"/>
    </source>
</evidence>
<keyword evidence="5" id="KW-0067">ATP-binding</keyword>
<keyword evidence="4" id="KW-0547">Nucleotide-binding</keyword>
<dbReference type="Gene3D" id="3.30.230.10">
    <property type="match status" value="1"/>
</dbReference>
<dbReference type="Proteomes" id="UP000001505">
    <property type="component" value="Chromosome"/>
</dbReference>
<dbReference type="InterPro" id="IPR020568">
    <property type="entry name" value="Ribosomal_Su5_D2-typ_SF"/>
</dbReference>
<dbReference type="PIRSF" id="PIRSF015950">
    <property type="entry name" value="Mev_P_decrbx"/>
    <property type="match status" value="1"/>
</dbReference>
<feature type="domain" description="Mvd1 C-terminal" evidence="8">
    <location>
        <begin position="165"/>
        <end position="297"/>
    </location>
</feature>
<dbReference type="InterPro" id="IPR014721">
    <property type="entry name" value="Ribsml_uS5_D2-typ_fold_subgr"/>
</dbReference>
<dbReference type="SUPFAM" id="SSF55060">
    <property type="entry name" value="GHMP Kinase, C-terminal domain"/>
    <property type="match status" value="1"/>
</dbReference>
<dbReference type="KEGG" id="wch:wcw_1118"/>
<dbReference type="PANTHER" id="PTHR10977:SF3">
    <property type="entry name" value="DIPHOSPHOMEVALONATE DECARBOXYLASE"/>
    <property type="match status" value="1"/>
</dbReference>
<protein>
    <recommendedName>
        <fullName evidence="2">diphosphomevalonate decarboxylase</fullName>
        <ecNumber evidence="2">4.1.1.33</ecNumber>
    </recommendedName>
</protein>
<evidence type="ECO:0000256" key="3">
    <source>
        <dbReference type="ARBA" id="ARBA00022516"/>
    </source>
</evidence>
<keyword evidence="3" id="KW-0444">Lipid biosynthesis</keyword>
<dbReference type="PANTHER" id="PTHR10977">
    <property type="entry name" value="DIPHOSPHOMEVALONATE DECARBOXYLASE"/>
    <property type="match status" value="1"/>
</dbReference>
<gene>
    <name evidence="10" type="ordered locus">wcw_1118</name>
</gene>
<dbReference type="InterPro" id="IPR005935">
    <property type="entry name" value="Mev_decarb"/>
</dbReference>
<evidence type="ECO:0000259" key="8">
    <source>
        <dbReference type="Pfam" id="PF18376"/>
    </source>
</evidence>
<keyword evidence="7 10" id="KW-0456">Lyase</keyword>
<evidence type="ECO:0000259" key="9">
    <source>
        <dbReference type="Pfam" id="PF22700"/>
    </source>
</evidence>
<dbReference type="EC" id="4.1.1.33" evidence="2"/>
<dbReference type="AlphaFoldDB" id="D6YWG4"/>
<feature type="domain" description="Diphosphomevalonate decarboxylase-like N-terminal" evidence="9">
    <location>
        <begin position="10"/>
        <end position="152"/>
    </location>
</feature>
<evidence type="ECO:0000256" key="1">
    <source>
        <dbReference type="ARBA" id="ARBA00008831"/>
    </source>
</evidence>
<keyword evidence="11" id="KW-1185">Reference proteome</keyword>
<dbReference type="InterPro" id="IPR041431">
    <property type="entry name" value="Mvd1_C"/>
</dbReference>
<evidence type="ECO:0000256" key="6">
    <source>
        <dbReference type="ARBA" id="ARBA00023098"/>
    </source>
</evidence>
<dbReference type="OrthoDB" id="5498344at2"/>
<dbReference type="NCBIfam" id="TIGR01240">
    <property type="entry name" value="mevDPdecarb"/>
    <property type="match status" value="1"/>
</dbReference>
<evidence type="ECO:0000313" key="11">
    <source>
        <dbReference type="Proteomes" id="UP000001505"/>
    </source>
</evidence>
<dbReference type="HOGENOM" id="CLU_040369_0_0_0"/>
<dbReference type="GO" id="GO:0005829">
    <property type="term" value="C:cytosol"/>
    <property type="evidence" value="ECO:0007669"/>
    <property type="project" value="InterPro"/>
</dbReference>
<name>D6YWG4_WADCW</name>
<keyword evidence="6" id="KW-0443">Lipid metabolism</keyword>
<dbReference type="GO" id="GO:0019287">
    <property type="term" value="P:isopentenyl diphosphate biosynthetic process, mevalonate pathway"/>
    <property type="evidence" value="ECO:0007669"/>
    <property type="project" value="InterPro"/>
</dbReference>
<proteinExistence type="inferred from homology"/>
<evidence type="ECO:0000256" key="4">
    <source>
        <dbReference type="ARBA" id="ARBA00022741"/>
    </source>
</evidence>
<dbReference type="eggNOG" id="COG3407">
    <property type="taxonomic scope" value="Bacteria"/>
</dbReference>
<evidence type="ECO:0000256" key="7">
    <source>
        <dbReference type="ARBA" id="ARBA00023239"/>
    </source>
</evidence>
<dbReference type="Pfam" id="PF22700">
    <property type="entry name" value="MVD-like_N"/>
    <property type="match status" value="1"/>
</dbReference>
<dbReference type="EMBL" id="CP001928">
    <property type="protein sequence ID" value="ADI38475.1"/>
    <property type="molecule type" value="Genomic_DNA"/>
</dbReference>
<dbReference type="RefSeq" id="WP_013182188.1">
    <property type="nucleotide sequence ID" value="NC_014225.1"/>
</dbReference>